<feature type="signal peptide" evidence="1">
    <location>
        <begin position="1"/>
        <end position="23"/>
    </location>
</feature>
<organism evidence="2 3">
    <name type="scientific">Niastella koreensis (strain DSM 17620 / KACC 11465 / NBRC 106392 / GR20-10)</name>
    <dbReference type="NCBI Taxonomy" id="700598"/>
    <lineage>
        <taxon>Bacteria</taxon>
        <taxon>Pseudomonadati</taxon>
        <taxon>Bacteroidota</taxon>
        <taxon>Chitinophagia</taxon>
        <taxon>Chitinophagales</taxon>
        <taxon>Chitinophagaceae</taxon>
        <taxon>Niastella</taxon>
    </lineage>
</organism>
<dbReference type="Proteomes" id="UP000005438">
    <property type="component" value="Chromosome"/>
</dbReference>
<dbReference type="OrthoDB" id="1652165at2"/>
<dbReference type="Pfam" id="PF13585">
    <property type="entry name" value="CHU_C"/>
    <property type="match status" value="1"/>
</dbReference>
<proteinExistence type="predicted"/>
<sequence length="644" mass="68552">MRSFLYAYMVTITSLLITNPVNAQLCQGSLGNPIVNITFGSGPNPGQPFSAATTTYMYTSGDCPQDGYYAIRNSTSGCFGSWHTITSDHTGDPNGYFMLVNSSYAPSAFFVDTVHGLCSNTNFEFAAWITNMLRLGQGCQPSIKPDLTFTIEKTDGTILQTFNTGSISEQSTLTWQQMGFYFVTPPGIQDVVLRIVNNAPGGCGNDLALDDITFRPCGPTIMANISGSPTTSLYFCVGGSHFLTFTGNVLAGLLNPTLQWQQNINGGGWQDIAGATSTTLLQNFPATKAPGTYQYRLSAVEAGNQAACRTASSELSITITPPLSATINCNTPLCEGSTLLFSATGNVNAQYQWTGVNGFTATGSSASIPDAQPAQSGKYYVQASTAAGCTYSDSISVNISPAPVAMAGPDTSICKNESVQLTSSGGTTYQWKPSTGLSANNISSPVATPFDTTSYMVIVINDAACSDTAYVVINVASIPTVNAGPDKSIIKGETTALNGMVKGGDFTYNWSPTSYMMNVSSFTPQVNPTTDIDYILSATSNAGCGIAHDTVHVFVYPGIYIPNAFTPNGDGLNETWRIPALNAIAVFELSIFNRYGQLMYHTQNDNKPWNGQFKGIDQPSGGYIYLLNIANGKRIMKGIVMLLR</sequence>
<dbReference type="InterPro" id="IPR013783">
    <property type="entry name" value="Ig-like_fold"/>
</dbReference>
<dbReference type="eggNOG" id="COG4886">
    <property type="taxonomic scope" value="Bacteria"/>
</dbReference>
<dbReference type="AlphaFoldDB" id="G8TCZ6"/>
<evidence type="ECO:0000256" key="1">
    <source>
        <dbReference type="SAM" id="SignalP"/>
    </source>
</evidence>
<dbReference type="Gene3D" id="2.60.40.10">
    <property type="entry name" value="Immunoglobulins"/>
    <property type="match status" value="1"/>
</dbReference>
<feature type="chain" id="PRO_5003517452" description="Ig-like domain-containing protein" evidence="1">
    <location>
        <begin position="24"/>
        <end position="644"/>
    </location>
</feature>
<evidence type="ECO:0000313" key="3">
    <source>
        <dbReference type="Proteomes" id="UP000005438"/>
    </source>
</evidence>
<accession>G8TCZ6</accession>
<evidence type="ECO:0008006" key="4">
    <source>
        <dbReference type="Google" id="ProtNLM"/>
    </source>
</evidence>
<keyword evidence="1" id="KW-0732">Signal</keyword>
<dbReference type="NCBIfam" id="TIGR04131">
    <property type="entry name" value="Bac_Flav_CTERM"/>
    <property type="match status" value="1"/>
</dbReference>
<dbReference type="STRING" id="700598.Niako_0824"/>
<dbReference type="HOGENOM" id="CLU_030005_0_0_10"/>
<dbReference type="SUPFAM" id="SSF48726">
    <property type="entry name" value="Immunoglobulin"/>
    <property type="match status" value="1"/>
</dbReference>
<dbReference type="InterPro" id="IPR036179">
    <property type="entry name" value="Ig-like_dom_sf"/>
</dbReference>
<dbReference type="InterPro" id="IPR026341">
    <property type="entry name" value="T9SS_type_B"/>
</dbReference>
<dbReference type="EMBL" id="CP003178">
    <property type="protein sequence ID" value="AEV97205.1"/>
    <property type="molecule type" value="Genomic_DNA"/>
</dbReference>
<protein>
    <recommendedName>
        <fullName evidence="4">Ig-like domain-containing protein</fullName>
    </recommendedName>
</protein>
<dbReference type="PATRIC" id="fig|700598.3.peg.844"/>
<gene>
    <name evidence="2" type="ordered locus">Niako_0824</name>
</gene>
<dbReference type="KEGG" id="nko:Niako_0824"/>
<dbReference type="eggNOG" id="COG3291">
    <property type="taxonomic scope" value="Bacteria"/>
</dbReference>
<evidence type="ECO:0000313" key="2">
    <source>
        <dbReference type="EMBL" id="AEV97205.1"/>
    </source>
</evidence>
<name>G8TCZ6_NIAKG</name>
<reference evidence="2 3" key="1">
    <citation type="submission" date="2011-12" db="EMBL/GenBank/DDBJ databases">
        <title>The complete genome of Niastella koreensis GR20-10.</title>
        <authorList>
            <consortium name="US DOE Joint Genome Institute (JGI-PGF)"/>
            <person name="Lucas S."/>
            <person name="Han J."/>
            <person name="Lapidus A."/>
            <person name="Bruce D."/>
            <person name="Goodwin L."/>
            <person name="Pitluck S."/>
            <person name="Peters L."/>
            <person name="Kyrpides N."/>
            <person name="Mavromatis K."/>
            <person name="Ivanova N."/>
            <person name="Mikhailova N."/>
            <person name="Davenport K."/>
            <person name="Saunders E."/>
            <person name="Detter J.C."/>
            <person name="Tapia R."/>
            <person name="Han C."/>
            <person name="Land M."/>
            <person name="Hauser L."/>
            <person name="Markowitz V."/>
            <person name="Cheng J.-F."/>
            <person name="Hugenholtz P."/>
            <person name="Woyke T."/>
            <person name="Wu D."/>
            <person name="Tindall B."/>
            <person name="Pomrenke H."/>
            <person name="Brambilla E."/>
            <person name="Klenk H.-P."/>
            <person name="Eisen J.A."/>
        </authorList>
    </citation>
    <scope>NUCLEOTIDE SEQUENCE [LARGE SCALE GENOMIC DNA]</scope>
    <source>
        <strain evidence="3">DSM 17620 / KACC 11465 / NBRC 106392 / GR20-10</strain>
    </source>
</reference>
<dbReference type="RefSeq" id="WP_014217119.1">
    <property type="nucleotide sequence ID" value="NC_016609.1"/>
</dbReference>